<dbReference type="Proteomes" id="UP000499080">
    <property type="component" value="Unassembled WGS sequence"/>
</dbReference>
<gene>
    <name evidence="2" type="ORF">AVEN_9240_1</name>
</gene>
<accession>A0A4Y2Q0H4</accession>
<evidence type="ECO:0000256" key="1">
    <source>
        <dbReference type="SAM" id="MobiDB-lite"/>
    </source>
</evidence>
<comment type="caution">
    <text evidence="2">The sequence shown here is derived from an EMBL/GenBank/DDBJ whole genome shotgun (WGS) entry which is preliminary data.</text>
</comment>
<evidence type="ECO:0000313" key="2">
    <source>
        <dbReference type="EMBL" id="GBN57638.1"/>
    </source>
</evidence>
<sequence>MYQPLLGLKYCDVRRIFLRPPPRNVANSLLLGSTRCASSGFEAQVDDSEHHTKMLRGSDDMENSGTSYDDMEYRRMYPFG</sequence>
<name>A0A4Y2Q0H4_ARAVE</name>
<evidence type="ECO:0000313" key="3">
    <source>
        <dbReference type="Proteomes" id="UP000499080"/>
    </source>
</evidence>
<dbReference type="EMBL" id="BGPR01136350">
    <property type="protein sequence ID" value="GBN57638.1"/>
    <property type="molecule type" value="Genomic_DNA"/>
</dbReference>
<feature type="non-terminal residue" evidence="2">
    <location>
        <position position="80"/>
    </location>
</feature>
<protein>
    <submittedName>
        <fullName evidence="2">Uncharacterized protein</fullName>
    </submittedName>
</protein>
<reference evidence="2 3" key="1">
    <citation type="journal article" date="2019" name="Sci. Rep.">
        <title>Orb-weaving spider Araneus ventricosus genome elucidates the spidroin gene catalogue.</title>
        <authorList>
            <person name="Kono N."/>
            <person name="Nakamura H."/>
            <person name="Ohtoshi R."/>
            <person name="Moran D.A.P."/>
            <person name="Shinohara A."/>
            <person name="Yoshida Y."/>
            <person name="Fujiwara M."/>
            <person name="Mori M."/>
            <person name="Tomita M."/>
            <person name="Arakawa K."/>
        </authorList>
    </citation>
    <scope>NUCLEOTIDE SEQUENCE [LARGE SCALE GENOMIC DNA]</scope>
</reference>
<organism evidence="2 3">
    <name type="scientific">Araneus ventricosus</name>
    <name type="common">Orbweaver spider</name>
    <name type="synonym">Epeira ventricosa</name>
    <dbReference type="NCBI Taxonomy" id="182803"/>
    <lineage>
        <taxon>Eukaryota</taxon>
        <taxon>Metazoa</taxon>
        <taxon>Ecdysozoa</taxon>
        <taxon>Arthropoda</taxon>
        <taxon>Chelicerata</taxon>
        <taxon>Arachnida</taxon>
        <taxon>Araneae</taxon>
        <taxon>Araneomorphae</taxon>
        <taxon>Entelegynae</taxon>
        <taxon>Araneoidea</taxon>
        <taxon>Araneidae</taxon>
        <taxon>Araneus</taxon>
    </lineage>
</organism>
<keyword evidence="3" id="KW-1185">Reference proteome</keyword>
<dbReference type="AlphaFoldDB" id="A0A4Y2Q0H4"/>
<feature type="compositionally biased region" description="Basic and acidic residues" evidence="1">
    <location>
        <begin position="47"/>
        <end position="59"/>
    </location>
</feature>
<feature type="region of interest" description="Disordered" evidence="1">
    <location>
        <begin position="47"/>
        <end position="67"/>
    </location>
</feature>
<proteinExistence type="predicted"/>